<dbReference type="OrthoDB" id="9806994at2"/>
<gene>
    <name evidence="2" type="ORF">GRI35_07585</name>
</gene>
<reference evidence="2 3" key="1">
    <citation type="submission" date="2019-12" db="EMBL/GenBank/DDBJ databases">
        <title>Genomic-based taxomic classification of the family Erythrobacteraceae.</title>
        <authorList>
            <person name="Xu L."/>
        </authorList>
    </citation>
    <scope>NUCLEOTIDE SEQUENCE [LARGE SCALE GENOMIC DNA]</scope>
    <source>
        <strain evidence="2 3">KCTC 42006</strain>
    </source>
</reference>
<feature type="domain" description="Helix-turn-helix" evidence="1">
    <location>
        <begin position="2"/>
        <end position="47"/>
    </location>
</feature>
<evidence type="ECO:0000259" key="1">
    <source>
        <dbReference type="Pfam" id="PF12728"/>
    </source>
</evidence>
<organism evidence="2 3">
    <name type="scientific">Pontixanthobacter aestiaquae</name>
    <dbReference type="NCBI Taxonomy" id="1509367"/>
    <lineage>
        <taxon>Bacteria</taxon>
        <taxon>Pseudomonadati</taxon>
        <taxon>Pseudomonadota</taxon>
        <taxon>Alphaproteobacteria</taxon>
        <taxon>Sphingomonadales</taxon>
        <taxon>Erythrobacteraceae</taxon>
        <taxon>Pontixanthobacter</taxon>
    </lineage>
</organism>
<dbReference type="RefSeq" id="WP_160613602.1">
    <property type="nucleotide sequence ID" value="NZ_JAUFQM010000001.1"/>
</dbReference>
<comment type="caution">
    <text evidence="2">The sequence shown here is derived from an EMBL/GenBank/DDBJ whole genome shotgun (WGS) entry which is preliminary data.</text>
</comment>
<dbReference type="InterPro" id="IPR009061">
    <property type="entry name" value="DNA-bd_dom_put_sf"/>
</dbReference>
<keyword evidence="3" id="KW-1185">Reference proteome</keyword>
<sequence length="62" mass="7063">MRTTQAAQYLDVSESLLEKFRVFGGGPRYAKIGRSVIYRRASLDDWLVASEIRNTSDHMEVA</sequence>
<accession>A0A844Z601</accession>
<dbReference type="Proteomes" id="UP000460290">
    <property type="component" value="Unassembled WGS sequence"/>
</dbReference>
<proteinExistence type="predicted"/>
<protein>
    <submittedName>
        <fullName evidence="2">Helix-turn-helix domain-containing protein</fullName>
    </submittedName>
</protein>
<dbReference type="Pfam" id="PF12728">
    <property type="entry name" value="HTH_17"/>
    <property type="match status" value="1"/>
</dbReference>
<dbReference type="SUPFAM" id="SSF46955">
    <property type="entry name" value="Putative DNA-binding domain"/>
    <property type="match status" value="1"/>
</dbReference>
<dbReference type="InterPro" id="IPR041657">
    <property type="entry name" value="HTH_17"/>
</dbReference>
<evidence type="ECO:0000313" key="3">
    <source>
        <dbReference type="Proteomes" id="UP000460290"/>
    </source>
</evidence>
<dbReference type="AlphaFoldDB" id="A0A844Z601"/>
<dbReference type="EMBL" id="WTYZ01000001">
    <property type="protein sequence ID" value="MXO83228.1"/>
    <property type="molecule type" value="Genomic_DNA"/>
</dbReference>
<name>A0A844Z601_9SPHN</name>
<evidence type="ECO:0000313" key="2">
    <source>
        <dbReference type="EMBL" id="MXO83228.1"/>
    </source>
</evidence>